<dbReference type="Proteomes" id="UP001164286">
    <property type="component" value="Unassembled WGS sequence"/>
</dbReference>
<protein>
    <submittedName>
        <fullName evidence="2">Cryptococcal mannosyltransferase 1-domain-containing protein</fullName>
    </submittedName>
</protein>
<sequence length="585" mass="66699">MASLAYRYSRLPRATQRILLFISLGLGAFLLFQISQSPSSGVWDASSAADRRADSSSSSQHHSGGLGQWLKKAFGRPTKPSWLQGTDTIPPAYLSHSGGPNLSRLNRTAPRRTQRGVSRTVIPGSNPEQYHTARLPTIEEAFAKLHPLLKKIKDENTVVPREHELWSPIFPPFLTKDQQDRYQHLRAVWDEDRKEWNEVERRWMMVTVCRQVAGMLADWFAMWTVLADYLGPESLVFSLLEGGSDDGSGEILSGAMRTHLLNIGVPPANIHIRTLLPPIDWEGHHRIELLADMRNAGMKPFYDTIPSGTSPDGNPWTGVIFYNDVYLGAGHVLEIMHQHMSQEADMTCGWDHAGRWFYDGWVGRDMSGDLYTPFPVKEEDKDLPQKLFISSPATRERHNRILPYQVFAGWNGIALMRPDPFYPPYNVRFRRGKPTGLPSDYNTNEILKDEYECQASESSFISWDFWKYGFGRIAVVPGVHACYGKDDARIRGWVEYPELEDEKMGYSEKIAWDDEPPRRVRCHDWPDKPGKGYWAWDTVRWVEPPALVIPAGADGQPHPPEIVDANITKSALVEDFPEMEMERRR</sequence>
<keyword evidence="2" id="KW-0808">Transferase</keyword>
<name>A0AA38HBE9_9TREE</name>
<reference evidence="2" key="1">
    <citation type="journal article" date="2022" name="G3 (Bethesda)">
        <title>High quality genome of the basidiomycete yeast Dioszegia hungarica PDD-24b-2 isolated from cloud water.</title>
        <authorList>
            <person name="Jarrige D."/>
            <person name="Haridas S."/>
            <person name="Bleykasten-Grosshans C."/>
            <person name="Joly M."/>
            <person name="Nadalig T."/>
            <person name="Sancelme M."/>
            <person name="Vuilleumier S."/>
            <person name="Grigoriev I.V."/>
            <person name="Amato P."/>
            <person name="Bringel F."/>
        </authorList>
    </citation>
    <scope>NUCLEOTIDE SEQUENCE</scope>
    <source>
        <strain evidence="2">PDD-24b-2</strain>
    </source>
</reference>
<organism evidence="2 3">
    <name type="scientific">Dioszegia hungarica</name>
    <dbReference type="NCBI Taxonomy" id="4972"/>
    <lineage>
        <taxon>Eukaryota</taxon>
        <taxon>Fungi</taxon>
        <taxon>Dikarya</taxon>
        <taxon>Basidiomycota</taxon>
        <taxon>Agaricomycotina</taxon>
        <taxon>Tremellomycetes</taxon>
        <taxon>Tremellales</taxon>
        <taxon>Bulleribasidiaceae</taxon>
        <taxon>Dioszegia</taxon>
    </lineage>
</organism>
<dbReference type="GO" id="GO:0016757">
    <property type="term" value="F:glycosyltransferase activity"/>
    <property type="evidence" value="ECO:0007669"/>
    <property type="project" value="UniProtKB-KW"/>
</dbReference>
<evidence type="ECO:0000313" key="3">
    <source>
        <dbReference type="Proteomes" id="UP001164286"/>
    </source>
</evidence>
<dbReference type="RefSeq" id="XP_052946953.1">
    <property type="nucleotide sequence ID" value="XM_053087308.1"/>
</dbReference>
<keyword evidence="2" id="KW-0328">Glycosyltransferase</keyword>
<accession>A0AA38HBE9</accession>
<dbReference type="GeneID" id="77726509"/>
<proteinExistence type="predicted"/>
<dbReference type="PANTHER" id="PTHR34144">
    <property type="entry name" value="CHROMOSOME 8, WHOLE GENOME SHOTGUN SEQUENCE"/>
    <property type="match status" value="1"/>
</dbReference>
<dbReference type="PANTHER" id="PTHR34144:SF5">
    <property type="entry name" value="ALPHA-1,3-MANNOSYLTRANSFERASE CMT1"/>
    <property type="match status" value="1"/>
</dbReference>
<evidence type="ECO:0000313" key="2">
    <source>
        <dbReference type="EMBL" id="KAI9637176.1"/>
    </source>
</evidence>
<dbReference type="Pfam" id="PF11735">
    <property type="entry name" value="CAP59_mtransfer"/>
    <property type="match status" value="1"/>
</dbReference>
<dbReference type="EMBL" id="JAKWFO010000005">
    <property type="protein sequence ID" value="KAI9637176.1"/>
    <property type="molecule type" value="Genomic_DNA"/>
</dbReference>
<comment type="caution">
    <text evidence="2">The sequence shown here is derived from an EMBL/GenBank/DDBJ whole genome shotgun (WGS) entry which is preliminary data.</text>
</comment>
<dbReference type="AlphaFoldDB" id="A0AA38HBE9"/>
<keyword evidence="3" id="KW-1185">Reference proteome</keyword>
<feature type="region of interest" description="Disordered" evidence="1">
    <location>
        <begin position="85"/>
        <end position="129"/>
    </location>
</feature>
<gene>
    <name evidence="2" type="ORF">MKK02DRAFT_27119</name>
</gene>
<evidence type="ECO:0000256" key="1">
    <source>
        <dbReference type="SAM" id="MobiDB-lite"/>
    </source>
</evidence>
<dbReference type="InterPro" id="IPR021047">
    <property type="entry name" value="Mannosyltransferase_CMT1"/>
</dbReference>